<feature type="non-terminal residue" evidence="1">
    <location>
        <position position="1"/>
    </location>
</feature>
<gene>
    <name evidence="1" type="ORF">FWK35_00012111</name>
</gene>
<organism evidence="1 2">
    <name type="scientific">Aphis craccivora</name>
    <name type="common">Cowpea aphid</name>
    <dbReference type="NCBI Taxonomy" id="307492"/>
    <lineage>
        <taxon>Eukaryota</taxon>
        <taxon>Metazoa</taxon>
        <taxon>Ecdysozoa</taxon>
        <taxon>Arthropoda</taxon>
        <taxon>Hexapoda</taxon>
        <taxon>Insecta</taxon>
        <taxon>Pterygota</taxon>
        <taxon>Neoptera</taxon>
        <taxon>Paraneoptera</taxon>
        <taxon>Hemiptera</taxon>
        <taxon>Sternorrhyncha</taxon>
        <taxon>Aphidomorpha</taxon>
        <taxon>Aphidoidea</taxon>
        <taxon>Aphididae</taxon>
        <taxon>Aphidini</taxon>
        <taxon>Aphis</taxon>
        <taxon>Aphis</taxon>
    </lineage>
</organism>
<reference evidence="1 2" key="1">
    <citation type="submission" date="2019-08" db="EMBL/GenBank/DDBJ databases">
        <title>Whole genome of Aphis craccivora.</title>
        <authorList>
            <person name="Voronova N.V."/>
            <person name="Shulinski R.S."/>
            <person name="Bandarenka Y.V."/>
            <person name="Zhorov D.G."/>
            <person name="Warner D."/>
        </authorList>
    </citation>
    <scope>NUCLEOTIDE SEQUENCE [LARGE SCALE GENOMIC DNA]</scope>
    <source>
        <strain evidence="1">180601</strain>
        <tissue evidence="1">Whole Body</tissue>
    </source>
</reference>
<proteinExistence type="predicted"/>
<evidence type="ECO:0000313" key="1">
    <source>
        <dbReference type="EMBL" id="KAF0758335.1"/>
    </source>
</evidence>
<dbReference type="OrthoDB" id="6019100at2759"/>
<dbReference type="AlphaFoldDB" id="A0A6G0YLU3"/>
<evidence type="ECO:0000313" key="2">
    <source>
        <dbReference type="Proteomes" id="UP000478052"/>
    </source>
</evidence>
<dbReference type="EMBL" id="VUJU01003327">
    <property type="protein sequence ID" value="KAF0758335.1"/>
    <property type="molecule type" value="Genomic_DNA"/>
</dbReference>
<accession>A0A6G0YLU3</accession>
<dbReference type="Proteomes" id="UP000478052">
    <property type="component" value="Unassembled WGS sequence"/>
</dbReference>
<comment type="caution">
    <text evidence="1">The sequence shown here is derived from an EMBL/GenBank/DDBJ whole genome shotgun (WGS) entry which is preliminary data.</text>
</comment>
<sequence>NSIQKYTKCINVDINDWENAKELTKHEDLLKIVKHEIALFNIACVWKSNILDQGKNKIMTISYENCRLQDCKSCGTIDIRRYEECNMVIIDILITISDYLFFMKDHQDILDEISNSKDINPQLENSMLCTTPWSIAFNPLNKIQLLIIVKKKYEFICTPPIKPEGEELFIYKFSSTKDKDYRSDQYRWLCKGNNKSKNNPVLKTYYEIQITTGKRKFRRHIYQIKNTEDNIQPIVIIHYLGSKKAAIDLPHGNTTSSRPFLGTMPSTKEIIKSQIRSKDGLQETYKTVCDIVKENIINKSVVFEDIEMVTCPRNTKQLKNFKYNELNKLAVSRDGIFSLLKLARQDFENVIRVIEIYPETNKLVQLDKYGLNVPIITDRENSIVSAILKSIDTAEINLIFCHNHLIQDIKYWLKSNNATQDDMKFDLKNRCTAFKTDKFAAFFNKTPTNNISESLNKMVKQWNDWKELPLDALVLSLYKMQIFYVKEFNRCYRNMGDYQIKEKYQNKVNELNIPTSSITDDITEIVKNIKLNRIEPKSIIEKESTYRMTQISMANYIFENNLIDFSPHLQVYIVRNVFSSETHVVSKIGKKFQFAVVKVQEIVTIKKTRGGRKAPRPGDIDVDKVIRADDSLEADKLVLESSKKRKYLDEPTVSKIITKIIKVAVSQSLNEIKNIDTELKVKLVQDHTYFKKYETRLLNSKGITKLKKITNEQLEDFFFTIHSIPIQPLTIKLKAK</sequence>
<name>A0A6G0YLU3_APHCR</name>
<protein>
    <submittedName>
        <fullName evidence="1">CG-1 domain-containing protein</fullName>
    </submittedName>
</protein>
<keyword evidence="2" id="KW-1185">Reference proteome</keyword>